<dbReference type="PANTHER" id="PTHR48098">
    <property type="entry name" value="ENTEROCHELIN ESTERASE-RELATED"/>
    <property type="match status" value="1"/>
</dbReference>
<dbReference type="Gene3D" id="3.40.50.1820">
    <property type="entry name" value="alpha/beta hydrolase"/>
    <property type="match status" value="1"/>
</dbReference>
<name>A0ABP8CEG3_9FLAO</name>
<keyword evidence="2" id="KW-1185">Reference proteome</keyword>
<evidence type="ECO:0000313" key="2">
    <source>
        <dbReference type="Proteomes" id="UP001501496"/>
    </source>
</evidence>
<dbReference type="EMBL" id="BAABCA010000006">
    <property type="protein sequence ID" value="GAA4238285.1"/>
    <property type="molecule type" value="Genomic_DNA"/>
</dbReference>
<dbReference type="GO" id="GO:0016787">
    <property type="term" value="F:hydrolase activity"/>
    <property type="evidence" value="ECO:0007669"/>
    <property type="project" value="UniProtKB-KW"/>
</dbReference>
<dbReference type="PROSITE" id="PS51257">
    <property type="entry name" value="PROKAR_LIPOPROTEIN"/>
    <property type="match status" value="1"/>
</dbReference>
<dbReference type="SUPFAM" id="SSF53474">
    <property type="entry name" value="alpha/beta-Hydrolases"/>
    <property type="match status" value="1"/>
</dbReference>
<evidence type="ECO:0000313" key="1">
    <source>
        <dbReference type="EMBL" id="GAA4238285.1"/>
    </source>
</evidence>
<organism evidence="1 2">
    <name type="scientific">Postechiella marina</name>
    <dbReference type="NCBI Taxonomy" id="943941"/>
    <lineage>
        <taxon>Bacteria</taxon>
        <taxon>Pseudomonadati</taxon>
        <taxon>Bacteroidota</taxon>
        <taxon>Flavobacteriia</taxon>
        <taxon>Flavobacteriales</taxon>
        <taxon>Flavobacteriaceae</taxon>
        <taxon>Postechiella</taxon>
    </lineage>
</organism>
<protein>
    <submittedName>
        <fullName evidence="1">Alpha/beta hydrolase-fold protein</fullName>
    </submittedName>
</protein>
<dbReference type="Proteomes" id="UP001501496">
    <property type="component" value="Unassembled WGS sequence"/>
</dbReference>
<reference evidence="2" key="1">
    <citation type="journal article" date="2019" name="Int. J. Syst. Evol. Microbiol.">
        <title>The Global Catalogue of Microorganisms (GCM) 10K type strain sequencing project: providing services to taxonomists for standard genome sequencing and annotation.</title>
        <authorList>
            <consortium name="The Broad Institute Genomics Platform"/>
            <consortium name="The Broad Institute Genome Sequencing Center for Infectious Disease"/>
            <person name="Wu L."/>
            <person name="Ma J."/>
        </authorList>
    </citation>
    <scope>NUCLEOTIDE SEQUENCE [LARGE SCALE GENOMIC DNA]</scope>
    <source>
        <strain evidence="2">JCM 17630</strain>
    </source>
</reference>
<keyword evidence="1" id="KW-0378">Hydrolase</keyword>
<dbReference type="InterPro" id="IPR000801">
    <property type="entry name" value="Esterase-like"/>
</dbReference>
<dbReference type="InterPro" id="IPR029058">
    <property type="entry name" value="AB_hydrolase_fold"/>
</dbReference>
<dbReference type="Pfam" id="PF00756">
    <property type="entry name" value="Esterase"/>
    <property type="match status" value="1"/>
</dbReference>
<dbReference type="InterPro" id="IPR050583">
    <property type="entry name" value="Mycobacterial_A85_antigen"/>
</dbReference>
<accession>A0ABP8CEG3</accession>
<dbReference type="RefSeq" id="WP_344788946.1">
    <property type="nucleotide sequence ID" value="NZ_BAABCA010000006.1"/>
</dbReference>
<dbReference type="PANTHER" id="PTHR48098:SF6">
    <property type="entry name" value="FERRI-BACILLIBACTIN ESTERASE BESA"/>
    <property type="match status" value="1"/>
</dbReference>
<proteinExistence type="predicted"/>
<gene>
    <name evidence="1" type="ORF">GCM10022291_28180</name>
</gene>
<comment type="caution">
    <text evidence="1">The sequence shown here is derived from an EMBL/GenBank/DDBJ whole genome shotgun (WGS) entry which is preliminary data.</text>
</comment>
<sequence>MKKLVYILIAIGLMSCKNEASKKETESMDTPKETVFKPFPEATLFSGSLLRYNPVESKYIKPRPVDVWLPENYSESKTYAVLYMHDGQMLFDPTNSWNGQEWKVDEWASKLMESNKTKDFIVVAIHNLNGQRWQDLFPEKSFSNLSEVDQELINKQSNAIKEGSDLNGDNYLKFLVEELKPLVDAQFSVYTNKENTFVMGSSMGGLMSMYAICEYPDVFSGAACLSTHWPGANPIDNNPLPEAIFKYLEAHAPNPETHKIYFDYGTKTLDAHYPQYAPKIDTIMHAKGYNDSNYKNLKFEGTNHSEDSWSQRLDVPLTFLLHSNS</sequence>